<comment type="caution">
    <text evidence="1">The sequence shown here is derived from an EMBL/GenBank/DDBJ whole genome shotgun (WGS) entry which is preliminary data.</text>
</comment>
<dbReference type="EMBL" id="CM042036">
    <property type="protein sequence ID" value="KAI3744141.1"/>
    <property type="molecule type" value="Genomic_DNA"/>
</dbReference>
<evidence type="ECO:0000313" key="1">
    <source>
        <dbReference type="EMBL" id="KAI3744141.1"/>
    </source>
</evidence>
<proteinExistence type="predicted"/>
<accession>A0ACB9DCE4</accession>
<keyword evidence="2" id="KW-1185">Reference proteome</keyword>
<reference evidence="1 2" key="2">
    <citation type="journal article" date="2022" name="Mol. Ecol. Resour.">
        <title>The genomes of chicory, endive, great burdock and yacon provide insights into Asteraceae paleo-polyploidization history and plant inulin production.</title>
        <authorList>
            <person name="Fan W."/>
            <person name="Wang S."/>
            <person name="Wang H."/>
            <person name="Wang A."/>
            <person name="Jiang F."/>
            <person name="Liu H."/>
            <person name="Zhao H."/>
            <person name="Xu D."/>
            <person name="Zhang Y."/>
        </authorList>
    </citation>
    <scope>NUCLEOTIDE SEQUENCE [LARGE SCALE GENOMIC DNA]</scope>
    <source>
        <strain evidence="2">cv. Yunnan</strain>
        <tissue evidence="1">Leaves</tissue>
    </source>
</reference>
<dbReference type="Proteomes" id="UP001056120">
    <property type="component" value="Linkage Group LG19"/>
</dbReference>
<organism evidence="1 2">
    <name type="scientific">Smallanthus sonchifolius</name>
    <dbReference type="NCBI Taxonomy" id="185202"/>
    <lineage>
        <taxon>Eukaryota</taxon>
        <taxon>Viridiplantae</taxon>
        <taxon>Streptophyta</taxon>
        <taxon>Embryophyta</taxon>
        <taxon>Tracheophyta</taxon>
        <taxon>Spermatophyta</taxon>
        <taxon>Magnoliopsida</taxon>
        <taxon>eudicotyledons</taxon>
        <taxon>Gunneridae</taxon>
        <taxon>Pentapetalae</taxon>
        <taxon>asterids</taxon>
        <taxon>campanulids</taxon>
        <taxon>Asterales</taxon>
        <taxon>Asteraceae</taxon>
        <taxon>Asteroideae</taxon>
        <taxon>Heliantheae alliance</taxon>
        <taxon>Millerieae</taxon>
        <taxon>Smallanthus</taxon>
    </lineage>
</organism>
<sequence>MHDVHWIARPCIGLHGCANTSGIKQGTKESVPGSRRAEKPLHGRAWHCTTVQCPTASQICLLAAGLTWFDFLGVNVRRLISDMDSAAMTFCSKPITSPPGLFIGRSSGIKSSQCNFLVGNKLSFPKQRVQASQKAHRSVKREGALGVTCRAEKILVANRGEIAVRVIRTAHELGIPCVAVYSTIDKDALHVKLADESVCIGEAPSSQSYLLIPNVLSAAISRGCTMLHPGYGFLAENAVFVEMCREHGINFIGPNPDSIRVMGDKATARDTMKNAGVPTVPGSDGLLQSTEEGIRLADEIGFPVMIKATAGGGGRGMRLAKERDEFVKLLQQAKSEAAAAFGNDGVYLEKYIQNPRHIEFQVLADKYGNVVHFGERDCSIQRRNQKLLEEAPSPALTPELRKAMGDAAVAAAASIGYIGVGTIEFLLDERGEFYFMEMNTRIQVEHPVTEMISSVDLIEEQIRVAMGEKLRYTQDEIVLRGHSIECRINAEDAFKNFRPGPGRITSYLPSGGPFVRMDSHVYTDYVVPPSYDSLLGKLIVWAPTREKAIERMKRALDDTIITGVPTTIEYHKLILDIEDFKTGNVDTAFIPKHEEELAEPQKLMTSNAAKEVTKAVA</sequence>
<protein>
    <submittedName>
        <fullName evidence="1">Uncharacterized protein</fullName>
    </submittedName>
</protein>
<gene>
    <name evidence="1" type="ORF">L1987_57217</name>
</gene>
<name>A0ACB9DCE4_9ASTR</name>
<evidence type="ECO:0000313" key="2">
    <source>
        <dbReference type="Proteomes" id="UP001056120"/>
    </source>
</evidence>
<reference evidence="2" key="1">
    <citation type="journal article" date="2022" name="Mol. Ecol. Resour.">
        <title>The genomes of chicory, endive, great burdock and yacon provide insights into Asteraceae palaeo-polyploidization history and plant inulin production.</title>
        <authorList>
            <person name="Fan W."/>
            <person name="Wang S."/>
            <person name="Wang H."/>
            <person name="Wang A."/>
            <person name="Jiang F."/>
            <person name="Liu H."/>
            <person name="Zhao H."/>
            <person name="Xu D."/>
            <person name="Zhang Y."/>
        </authorList>
    </citation>
    <scope>NUCLEOTIDE SEQUENCE [LARGE SCALE GENOMIC DNA]</scope>
    <source>
        <strain evidence="2">cv. Yunnan</strain>
    </source>
</reference>